<dbReference type="Ensembl" id="ENSFHET00000029949.1">
    <property type="protein sequence ID" value="ENSFHEP00000020444.1"/>
    <property type="gene ID" value="ENSFHEG00000022357.1"/>
</dbReference>
<comment type="similarity">
    <text evidence="2">Belongs to the CUSTOS family.</text>
</comment>
<evidence type="ECO:0000256" key="1">
    <source>
        <dbReference type="ARBA" id="ARBA00004259"/>
    </source>
</evidence>
<dbReference type="PANTHER" id="PTHR14482">
    <property type="entry name" value="CHROMOSOME 12 ORF 43 HOMOLOG"/>
    <property type="match status" value="1"/>
</dbReference>
<feature type="region of interest" description="Disordered" evidence="7">
    <location>
        <begin position="111"/>
        <end position="248"/>
    </location>
</feature>
<dbReference type="GO" id="GO:0016055">
    <property type="term" value="P:Wnt signaling pathway"/>
    <property type="evidence" value="ECO:0007669"/>
    <property type="project" value="UniProtKB-KW"/>
</dbReference>
<evidence type="ECO:0000256" key="4">
    <source>
        <dbReference type="ARBA" id="ARBA00022473"/>
    </source>
</evidence>
<proteinExistence type="inferred from homology"/>
<keyword evidence="4" id="KW-0217">Developmental protein</keyword>
<feature type="compositionally biased region" description="Basic and acidic residues" evidence="7">
    <location>
        <begin position="204"/>
        <end position="214"/>
    </location>
</feature>
<evidence type="ECO:0000256" key="5">
    <source>
        <dbReference type="ARBA" id="ARBA00022687"/>
    </source>
</evidence>
<keyword evidence="5" id="KW-0879">Wnt signaling pathway</keyword>
<evidence type="ECO:0000256" key="2">
    <source>
        <dbReference type="ARBA" id="ARBA00008632"/>
    </source>
</evidence>
<evidence type="ECO:0000256" key="3">
    <source>
        <dbReference type="ARBA" id="ARBA00013465"/>
    </source>
</evidence>
<comment type="subcellular location">
    <subcellularLocation>
        <location evidence="1">Nucleus envelope</location>
    </subcellularLocation>
</comment>
<feature type="compositionally biased region" description="Basic residues" evidence="7">
    <location>
        <begin position="232"/>
        <end position="248"/>
    </location>
</feature>
<dbReference type="GO" id="GO:0005635">
    <property type="term" value="C:nuclear envelope"/>
    <property type="evidence" value="ECO:0007669"/>
    <property type="project" value="UniProtKB-SubCell"/>
</dbReference>
<dbReference type="AlphaFoldDB" id="A0A3Q2Q3C5"/>
<sequence>MASRAERMANVSKDSSNNSSSSEDEELSRCREAVWESQTKKAGGGEDGVKQESKRVVVADHDHDGNELQVTPGFRKHVAKKLERLLDSCISETMPVASKCLEPKCAEDDDDEGFHLFSTSVPGQEAAKPPSPVRCRPAPSSSDSDSEMETRLREAAVSISDLLPPSTHSSSSREPPGLEVRAKRKDEEEEHYVVKKKKKKKKQTKEDKHQDSVRSAHCQSNGEQELSVVDTKRKKKNEHKNKIKKQKL</sequence>
<feature type="region of interest" description="Disordered" evidence="7">
    <location>
        <begin position="1"/>
        <end position="54"/>
    </location>
</feature>
<dbReference type="GO" id="GO:0030178">
    <property type="term" value="P:negative regulation of Wnt signaling pathway"/>
    <property type="evidence" value="ECO:0007669"/>
    <property type="project" value="TreeGrafter"/>
</dbReference>
<evidence type="ECO:0000313" key="8">
    <source>
        <dbReference type="Ensembl" id="ENSFHEP00000020444.1"/>
    </source>
</evidence>
<feature type="compositionally biased region" description="Low complexity" evidence="7">
    <location>
        <begin position="12"/>
        <end position="21"/>
    </location>
</feature>
<reference evidence="8" key="2">
    <citation type="submission" date="2025-09" db="UniProtKB">
        <authorList>
            <consortium name="Ensembl"/>
        </authorList>
    </citation>
    <scope>IDENTIFICATION</scope>
</reference>
<evidence type="ECO:0000313" key="9">
    <source>
        <dbReference type="Proteomes" id="UP000265000"/>
    </source>
</evidence>
<dbReference type="GeneTree" id="ENSGT00390000010771"/>
<name>A0A3Q2Q3C5_FUNHE</name>
<feature type="compositionally biased region" description="Basic and acidic residues" evidence="7">
    <location>
        <begin position="43"/>
        <end position="54"/>
    </location>
</feature>
<keyword evidence="9" id="KW-1185">Reference proteome</keyword>
<accession>A0A3Q2Q3C5</accession>
<evidence type="ECO:0000256" key="7">
    <source>
        <dbReference type="SAM" id="MobiDB-lite"/>
    </source>
</evidence>
<dbReference type="PANTHER" id="PTHR14482:SF0">
    <property type="entry name" value="PROTEIN CUSTOS"/>
    <property type="match status" value="1"/>
</dbReference>
<dbReference type="STRING" id="8078.ENSFHEP00000020444"/>
<organism evidence="8 9">
    <name type="scientific">Fundulus heteroclitus</name>
    <name type="common">Killifish</name>
    <name type="synonym">Mummichog</name>
    <dbReference type="NCBI Taxonomy" id="8078"/>
    <lineage>
        <taxon>Eukaryota</taxon>
        <taxon>Metazoa</taxon>
        <taxon>Chordata</taxon>
        <taxon>Craniata</taxon>
        <taxon>Vertebrata</taxon>
        <taxon>Euteleostomi</taxon>
        <taxon>Actinopterygii</taxon>
        <taxon>Neopterygii</taxon>
        <taxon>Teleostei</taxon>
        <taxon>Neoteleostei</taxon>
        <taxon>Acanthomorphata</taxon>
        <taxon>Ovalentaria</taxon>
        <taxon>Atherinomorphae</taxon>
        <taxon>Cyprinodontiformes</taxon>
        <taxon>Fundulidae</taxon>
        <taxon>Fundulus</taxon>
    </lineage>
</organism>
<dbReference type="CTD" id="288704"/>
<evidence type="ECO:0000256" key="6">
    <source>
        <dbReference type="ARBA" id="ARBA00023242"/>
    </source>
</evidence>
<reference evidence="8" key="1">
    <citation type="submission" date="2025-08" db="UniProtKB">
        <authorList>
            <consortium name="Ensembl"/>
        </authorList>
    </citation>
    <scope>IDENTIFICATION</scope>
</reference>
<dbReference type="Pfam" id="PF23999">
    <property type="entry name" value="CUSTOS"/>
    <property type="match status" value="1"/>
</dbReference>
<dbReference type="GeneID" id="105917330"/>
<dbReference type="Proteomes" id="UP000265000">
    <property type="component" value="Unplaced"/>
</dbReference>
<protein>
    <recommendedName>
        <fullName evidence="3">Protein CUSTOS</fullName>
    </recommendedName>
</protein>
<feature type="compositionally biased region" description="Basic residues" evidence="7">
    <location>
        <begin position="194"/>
        <end position="203"/>
    </location>
</feature>
<dbReference type="OrthoDB" id="10053459at2759"/>
<dbReference type="GO" id="GO:0060061">
    <property type="term" value="P:Spemann organizer formation"/>
    <property type="evidence" value="ECO:0007669"/>
    <property type="project" value="TreeGrafter"/>
</dbReference>
<keyword evidence="6" id="KW-0539">Nucleus</keyword>
<dbReference type="InterPro" id="IPR026694">
    <property type="entry name" value="CUSTOS"/>
</dbReference>